<dbReference type="HOGENOM" id="CLU_2802024_0_0_2"/>
<dbReference type="AlphaFoldDB" id="A0RTX8"/>
<accession>A0RTX8</accession>
<organism evidence="1 2">
    <name type="scientific">Cenarchaeum symbiosum (strain A)</name>
    <dbReference type="NCBI Taxonomy" id="414004"/>
    <lineage>
        <taxon>Archaea</taxon>
        <taxon>Nitrososphaerota</taxon>
        <taxon>Candidatus Cenarchaeales</taxon>
        <taxon>Candidatus Cenarchaeaceae</taxon>
        <taxon>Candidatus Cenarchaeum</taxon>
    </lineage>
</organism>
<gene>
    <name evidence="1" type="ordered locus">CENSYa_0150</name>
</gene>
<protein>
    <submittedName>
        <fullName evidence="1">Uncharacterized protein</fullName>
    </submittedName>
</protein>
<keyword evidence="2" id="KW-1185">Reference proteome</keyword>
<dbReference type="KEGG" id="csy:CENSYa_0150"/>
<dbReference type="EnsemblBacteria" id="ABK76795">
    <property type="protein sequence ID" value="ABK76795"/>
    <property type="gene ID" value="CENSYa_0150"/>
</dbReference>
<evidence type="ECO:0000313" key="1">
    <source>
        <dbReference type="EMBL" id="ABK76795.1"/>
    </source>
</evidence>
<dbReference type="STRING" id="414004.CENSYa_0150"/>
<proteinExistence type="predicted"/>
<evidence type="ECO:0000313" key="2">
    <source>
        <dbReference type="Proteomes" id="UP000000758"/>
    </source>
</evidence>
<dbReference type="Proteomes" id="UP000000758">
    <property type="component" value="Chromosome"/>
</dbReference>
<name>A0RTX8_CENSY</name>
<sequence length="67" mass="7164">MGGRFRASTIGARLHQSGHVPGYFPALLLMDPGPGGQENPSVSLLRRGRSLVQHGGPPAECPYQKVR</sequence>
<dbReference type="EMBL" id="DP000238">
    <property type="protein sequence ID" value="ABK76795.1"/>
    <property type="molecule type" value="Genomic_DNA"/>
</dbReference>
<reference evidence="1 2" key="1">
    <citation type="journal article" date="2006" name="Proc. Natl. Acad. Sci. U.S.A.">
        <title>Genomic analysis of the uncultivated marine crenarchaeote Cenarchaeum symbiosum.</title>
        <authorList>
            <person name="Hallam S.J."/>
            <person name="Konstantinidis K.T."/>
            <person name="Putnam N."/>
            <person name="Schleper C."/>
            <person name="Watanabe Y."/>
            <person name="Sugahara J."/>
            <person name="Preston C."/>
            <person name="de la Torre J."/>
            <person name="Richardson P.M."/>
            <person name="DeLong E.F."/>
        </authorList>
    </citation>
    <scope>NUCLEOTIDE SEQUENCE [LARGE SCALE GENOMIC DNA]</scope>
    <source>
        <strain evidence="2">A</strain>
    </source>
</reference>